<proteinExistence type="predicted"/>
<evidence type="ECO:0000313" key="3">
    <source>
        <dbReference type="Proteomes" id="UP001595476"/>
    </source>
</evidence>
<dbReference type="Proteomes" id="UP001595476">
    <property type="component" value="Unassembled WGS sequence"/>
</dbReference>
<accession>A0ABV7HA19</accession>
<comment type="caution">
    <text evidence="2">The sequence shown here is derived from an EMBL/GenBank/DDBJ whole genome shotgun (WGS) entry which is preliminary data.</text>
</comment>
<feature type="domain" description="Putative DNA-binding" evidence="1">
    <location>
        <begin position="13"/>
        <end position="95"/>
    </location>
</feature>
<gene>
    <name evidence="2" type="ORF">ACFOEK_06855</name>
</gene>
<sequence length="266" mass="30203">MPSHPESTLAKRQAELVSSIFAFKKTSNQADAFNTKGLAIYRNNLVMTATKALSISFPVLDAMVGSQAMVELARRLLHMTPPNTGDWADWGSDLHQVIRSSELIEEHPYLSDMAKLEWSVHCSARNHLVDFESDSLIHLSNQPLESVYLTLAEPVFVMSSPHPVAAIWYAHQPIEGELRFDPEVFQQQLNVFSNRPSLVIHSLPEPALMPIEDDEFTWLENIQKGLSVSELLDHQPEFDFATWLSKAIREQLITRLYYQEPHLTAL</sequence>
<dbReference type="InterPro" id="IPR018640">
    <property type="entry name" value="DUF2063"/>
</dbReference>
<dbReference type="EMBL" id="JBHRSZ010000002">
    <property type="protein sequence ID" value="MFC3150739.1"/>
    <property type="molecule type" value="Genomic_DNA"/>
</dbReference>
<reference evidence="3" key="1">
    <citation type="journal article" date="2019" name="Int. J. Syst. Evol. Microbiol.">
        <title>The Global Catalogue of Microorganisms (GCM) 10K type strain sequencing project: providing services to taxonomists for standard genome sequencing and annotation.</title>
        <authorList>
            <consortium name="The Broad Institute Genomics Platform"/>
            <consortium name="The Broad Institute Genome Sequencing Center for Infectious Disease"/>
            <person name="Wu L."/>
            <person name="Ma J."/>
        </authorList>
    </citation>
    <scope>NUCLEOTIDE SEQUENCE [LARGE SCALE GENOMIC DNA]</scope>
    <source>
        <strain evidence="3">KCTC 52438</strain>
    </source>
</reference>
<keyword evidence="2" id="KW-0238">DNA-binding</keyword>
<organism evidence="2 3">
    <name type="scientific">Litoribrevibacter euphylliae</name>
    <dbReference type="NCBI Taxonomy" id="1834034"/>
    <lineage>
        <taxon>Bacteria</taxon>
        <taxon>Pseudomonadati</taxon>
        <taxon>Pseudomonadota</taxon>
        <taxon>Gammaproteobacteria</taxon>
        <taxon>Oceanospirillales</taxon>
        <taxon>Oceanospirillaceae</taxon>
        <taxon>Litoribrevibacter</taxon>
    </lineage>
</organism>
<dbReference type="Pfam" id="PF09836">
    <property type="entry name" value="DUF2063"/>
    <property type="match status" value="1"/>
</dbReference>
<keyword evidence="3" id="KW-1185">Reference proteome</keyword>
<evidence type="ECO:0000259" key="1">
    <source>
        <dbReference type="Pfam" id="PF09836"/>
    </source>
</evidence>
<evidence type="ECO:0000313" key="2">
    <source>
        <dbReference type="EMBL" id="MFC3150739.1"/>
    </source>
</evidence>
<dbReference type="RefSeq" id="WP_386718092.1">
    <property type="nucleotide sequence ID" value="NZ_JBHRSZ010000002.1"/>
</dbReference>
<protein>
    <submittedName>
        <fullName evidence="2">DNA-binding domain-containing protein</fullName>
    </submittedName>
</protein>
<dbReference type="GO" id="GO:0003677">
    <property type="term" value="F:DNA binding"/>
    <property type="evidence" value="ECO:0007669"/>
    <property type="project" value="UniProtKB-KW"/>
</dbReference>
<name>A0ABV7HA19_9GAMM</name>